<proteinExistence type="predicted"/>
<gene>
    <name evidence="1" type="ORF">G3I67_00325</name>
</gene>
<protein>
    <submittedName>
        <fullName evidence="1">Uncharacterized protein</fullName>
    </submittedName>
</protein>
<comment type="caution">
    <text evidence="1">The sequence shown here is derived from an EMBL/GenBank/DDBJ whole genome shotgun (WGS) entry which is preliminary data.</text>
</comment>
<dbReference type="RefSeq" id="WP_163650998.1">
    <property type="nucleotide sequence ID" value="NZ_JAAGRN010000001.1"/>
</dbReference>
<evidence type="ECO:0000313" key="1">
    <source>
        <dbReference type="EMBL" id="NDY81666.1"/>
    </source>
</evidence>
<dbReference type="AlphaFoldDB" id="A0A6B2QSK3"/>
<name>A0A6B2QSK3_9BURK</name>
<dbReference type="EMBL" id="JAAGRN010000001">
    <property type="protein sequence ID" value="NDY81666.1"/>
    <property type="molecule type" value="Genomic_DNA"/>
</dbReference>
<organism evidence="1">
    <name type="scientific">Sheuella amnicola</name>
    <dbReference type="NCBI Taxonomy" id="2707330"/>
    <lineage>
        <taxon>Bacteria</taxon>
        <taxon>Pseudomonadati</taxon>
        <taxon>Pseudomonadota</taxon>
        <taxon>Betaproteobacteria</taxon>
        <taxon>Burkholderiales</taxon>
        <taxon>Alcaligenaceae</taxon>
        <taxon>Sheuella</taxon>
    </lineage>
</organism>
<reference evidence="1" key="1">
    <citation type="submission" date="2020-02" db="EMBL/GenBank/DDBJ databases">
        <authorList>
            <person name="Chen W.-M."/>
        </authorList>
    </citation>
    <scope>NUCLEOTIDE SEQUENCE</scope>
    <source>
        <strain evidence="1">NBD-18</strain>
    </source>
</reference>
<sequence length="106" mass="11359">MDFLIQGRVTQTIEGGVIVEVTADDLHVLAYVVIAAPDISIAEKLIPVEVFESGVQIHVAAVDQSAEVPEQVIEILENMQSDDVVVFLCDGAISYGETLAVLGIKH</sequence>
<accession>A0A6B2QSK3</accession>